<evidence type="ECO:0000313" key="3">
    <source>
        <dbReference type="Proteomes" id="UP000320876"/>
    </source>
</evidence>
<dbReference type="Pfam" id="PF01882">
    <property type="entry name" value="DUF58"/>
    <property type="match status" value="1"/>
</dbReference>
<dbReference type="PANTHER" id="PTHR34351:SF1">
    <property type="entry name" value="SLR1927 PROTEIN"/>
    <property type="match status" value="1"/>
</dbReference>
<dbReference type="OrthoDB" id="9812729at2"/>
<proteinExistence type="predicted"/>
<dbReference type="RefSeq" id="WP_142002807.1">
    <property type="nucleotide sequence ID" value="NZ_VFML01000002.1"/>
</dbReference>
<accession>A0A542CSE4</accession>
<gene>
    <name evidence="2" type="ORF">FB471_5883</name>
</gene>
<evidence type="ECO:0000259" key="1">
    <source>
        <dbReference type="Pfam" id="PF01882"/>
    </source>
</evidence>
<organism evidence="2 3">
    <name type="scientific">Amycolatopsis cihanbeyliensis</name>
    <dbReference type="NCBI Taxonomy" id="1128664"/>
    <lineage>
        <taxon>Bacteria</taxon>
        <taxon>Bacillati</taxon>
        <taxon>Actinomycetota</taxon>
        <taxon>Actinomycetes</taxon>
        <taxon>Pseudonocardiales</taxon>
        <taxon>Pseudonocardiaceae</taxon>
        <taxon>Amycolatopsis</taxon>
    </lineage>
</organism>
<keyword evidence="3" id="KW-1185">Reference proteome</keyword>
<feature type="domain" description="DUF58" evidence="1">
    <location>
        <begin position="190"/>
        <end position="275"/>
    </location>
</feature>
<dbReference type="EMBL" id="VFML01000002">
    <property type="protein sequence ID" value="TQI93742.1"/>
    <property type="molecule type" value="Genomic_DNA"/>
</dbReference>
<dbReference type="PANTHER" id="PTHR34351">
    <property type="entry name" value="SLR1927 PROTEIN-RELATED"/>
    <property type="match status" value="1"/>
</dbReference>
<reference evidence="2 3" key="1">
    <citation type="submission" date="2019-06" db="EMBL/GenBank/DDBJ databases">
        <title>Sequencing the genomes of 1000 actinobacteria strains.</title>
        <authorList>
            <person name="Klenk H.-P."/>
        </authorList>
    </citation>
    <scope>NUCLEOTIDE SEQUENCE [LARGE SCALE GENOMIC DNA]</scope>
    <source>
        <strain evidence="2 3">DSM 45679</strain>
    </source>
</reference>
<dbReference type="AlphaFoldDB" id="A0A542CSE4"/>
<name>A0A542CSE4_AMYCI</name>
<protein>
    <submittedName>
        <fullName evidence="2">Uncharacterized protein DUF58</fullName>
    </submittedName>
</protein>
<evidence type="ECO:0000313" key="2">
    <source>
        <dbReference type="EMBL" id="TQI93742.1"/>
    </source>
</evidence>
<dbReference type="InterPro" id="IPR002881">
    <property type="entry name" value="DUF58"/>
</dbReference>
<sequence>MITGKGAALAASAVLLLAGGVLAGYPELIVLGLGCVAALVVAAGWMVARPRLTTVRTISPPRVPEGVPAYGVLTVTNSGRRRSPPLTVTETVAGRRIAVPLPSLPAGGATESTYPLPTECRGRHVLPAPAVGHADPLQLLRTGAAHGRESVLHVYPRTHRIAPLPMPGMRDAEGGDARGSARDGVAFHSLRDYQPGDDWRRIHWPSTARIGTLQVRHHVVPDEPRQLIVLDTSAQPYAGEAFEDATRVAASWCEAAGRAGLPFELRTTGDRIGTTGRRQWDSEMTTALDLLSRVGSSAADRGVTGVPDLVRDLVATGEWITFGLVTGRAAPEEREILAAVRPWFRTITVVHIGQSGTGGRESPAGVVVVDAPTSAEFADRWNSAVPP</sequence>
<comment type="caution">
    <text evidence="2">The sequence shown here is derived from an EMBL/GenBank/DDBJ whole genome shotgun (WGS) entry which is preliminary data.</text>
</comment>
<dbReference type="Proteomes" id="UP000320876">
    <property type="component" value="Unassembled WGS sequence"/>
</dbReference>